<gene>
    <name evidence="2" type="ORF">NESG_00627</name>
</gene>
<organism evidence="2 3">
    <name type="scientific">Nematocida ausubeli (strain ATCC PRA-371 / ERTm2)</name>
    <name type="common">Nematode killer fungus</name>
    <dbReference type="NCBI Taxonomy" id="1913371"/>
    <lineage>
        <taxon>Eukaryota</taxon>
        <taxon>Fungi</taxon>
        <taxon>Fungi incertae sedis</taxon>
        <taxon>Microsporidia</taxon>
        <taxon>Nematocida</taxon>
    </lineage>
</organism>
<reference evidence="2 3" key="1">
    <citation type="journal article" date="2014" name="Genome Announc.">
        <title>Genome Sequence of the Microsporidian Species Nematocida sp1 Strain ERTm6 (ATCC PRA-372).</title>
        <authorList>
            <person name="Bakowski M.A."/>
            <person name="Priest M."/>
            <person name="Young S."/>
            <person name="Cuomo C.A."/>
            <person name="Troemel E.R."/>
        </authorList>
    </citation>
    <scope>NUCLEOTIDE SEQUENCE [LARGE SCALE GENOMIC DNA]</scope>
    <source>
        <strain evidence="2 3">ERTm6</strain>
    </source>
</reference>
<comment type="caution">
    <text evidence="2">The sequence shown here is derived from an EMBL/GenBank/DDBJ whole genome shotgun (WGS) entry which is preliminary data.</text>
</comment>
<keyword evidence="3" id="KW-1185">Reference proteome</keyword>
<feature type="region of interest" description="Disordered" evidence="1">
    <location>
        <begin position="1100"/>
        <end position="1137"/>
    </location>
</feature>
<dbReference type="RefSeq" id="XP_052905036.1">
    <property type="nucleotide sequence ID" value="XM_053048276.1"/>
</dbReference>
<evidence type="ECO:0000313" key="2">
    <source>
        <dbReference type="EMBL" id="KFG26481.1"/>
    </source>
</evidence>
<name>A0A086J2W3_NEMA1</name>
<feature type="compositionally biased region" description="Polar residues" evidence="1">
    <location>
        <begin position="280"/>
        <end position="289"/>
    </location>
</feature>
<dbReference type="AlphaFoldDB" id="A0A086J2W3"/>
<accession>A0A086J2W3</accession>
<evidence type="ECO:0000256" key="1">
    <source>
        <dbReference type="SAM" id="MobiDB-lite"/>
    </source>
</evidence>
<protein>
    <submittedName>
        <fullName evidence="2">Uncharacterized protein</fullName>
    </submittedName>
</protein>
<dbReference type="GeneID" id="77675600"/>
<dbReference type="EMBL" id="AKIJ01000002">
    <property type="protein sequence ID" value="KFG26481.1"/>
    <property type="molecule type" value="Genomic_DNA"/>
</dbReference>
<proteinExistence type="predicted"/>
<sequence>MHKKFLQMTDHIAIYKIIVLCMVCSCIRSSMFAASNEYNSSNEVMDEEWMRNIDIKDLYSAIPTEHYNSAVQLEHTSDMYDLGDLDDLYLLEGIPESAHTSNSYYPYDLFNMDTINQAENLGLFLEGIPESENTSNSYYPCDLFNLDTTNQAENLGLLEGIPESENIDGRYYMLCPPNPNNGNQKDNIVYIFYRDIDGHTFYINSAECKIYIYPTGDMAYIEDIFYMVYRDSLNNLVYINSSVGPSTFNIEDTSKDESSNQGEILFNSLTREAPLKRLAESTSSGSDDNPSAKKCKNTEVVEESHKSAKLEAFDITTNYIDSFESFQHYRYMAHRDTTRDKPHGFSYWFPNRSINNESISCKCGIGIDYKNEMMFWHFLTSSHHNSLAEKIDCIISLSNARRDAEHIPSSQIFYHYYFFLKDLKKYIESHINIKHIRAKYNYRDGSKNNICSRSKIEPETLGEIYEETQTDLKWWVNSMSVITEKTEEIKSAGSADAPLKEKLHFILKLPEILRDLVLITPEILSKTMEEMKRTSDSEASRFFCIIEYLYYLANGDSDGMNTAYKKVQKLSVNRKPINSQSTMMVYGLVYNLFCFFYQCAPFTCVTDVKSKEGKSLHRETHIKNIFQTHCPYIPKNGVFRLCGKRAIVEARINKYTENKEIFMLDQSIDQAIETVKVVDSFSLEGLENVKSLKIVHSDHYHVQLVDNIRHTVKLIPIPYPYCENYNSSDESIQRKTHSIRYIVEYIKSVLKSTYPEKNSEFNIYPFKYSRNSGIWSLIDGNCNWYRKRELDLALSTVNSHKYDVVFYYFEDNITKNYFRCIDFQISVGSSLETPRIPLFLTNFMLISAIISPYIFFGETCIKTEIIKNYATEKKSIEPTKMTIDTAATSQSSSSASPSNNESQPKRSYINYYYSDFLVRDINDYIFCTTECFVTDISLNLSEITGELSTVWYTQIKRSVREYTNYCFSISTAQNIQSDNQSQSKKEVVLTFLNLLQRESSSGDKVTYGLCIYTSLEGNEVAVPIMCEKMRRLLGANIDDDLKSKHANWESNILPPRVDIKDIKEDAPVFITVKTFSYTQANLGMHYDMLAALFHNNNSAPELTSEPAPALKKLTTPEPKTATRKSPRATRARVVYTE</sequence>
<dbReference type="Proteomes" id="UP000054524">
    <property type="component" value="Unassembled WGS sequence"/>
</dbReference>
<feature type="compositionally biased region" description="Basic residues" evidence="1">
    <location>
        <begin position="1121"/>
        <end position="1130"/>
    </location>
</feature>
<feature type="region of interest" description="Disordered" evidence="1">
    <location>
        <begin position="278"/>
        <end position="299"/>
    </location>
</feature>
<evidence type="ECO:0000313" key="3">
    <source>
        <dbReference type="Proteomes" id="UP000054524"/>
    </source>
</evidence>
<dbReference type="HOGENOM" id="CLU_302289_0_0_1"/>